<dbReference type="Proteomes" id="UP001350748">
    <property type="component" value="Unassembled WGS sequence"/>
</dbReference>
<comment type="caution">
    <text evidence="2">The sequence shown here is derived from an EMBL/GenBank/DDBJ whole genome shotgun (WGS) entry which is preliminary data.</text>
</comment>
<keyword evidence="3" id="KW-1185">Reference proteome</keyword>
<gene>
    <name evidence="2" type="ORF">V3H18_04850</name>
</gene>
<evidence type="ECO:0008006" key="4">
    <source>
        <dbReference type="Google" id="ProtNLM"/>
    </source>
</evidence>
<name>A0ABU7XH50_9HYPH</name>
<evidence type="ECO:0000313" key="3">
    <source>
        <dbReference type="Proteomes" id="UP001350748"/>
    </source>
</evidence>
<feature type="signal peptide" evidence="1">
    <location>
        <begin position="1"/>
        <end position="21"/>
    </location>
</feature>
<evidence type="ECO:0000313" key="2">
    <source>
        <dbReference type="EMBL" id="MEF3365858.1"/>
    </source>
</evidence>
<dbReference type="EMBL" id="JAZHYN010000009">
    <property type="protein sequence ID" value="MEF3365858.1"/>
    <property type="molecule type" value="Genomic_DNA"/>
</dbReference>
<sequence>MNRSGAAIAFLSATMILIVFAAPSAMAKSKRVSGSNCSSDWVNNESAMQCFIKGEEEARNGVKHPHYVACGGGDIFCCTNNDRGDVDCEALAVARPPSRNVLIRAILAAQKNRRATAR</sequence>
<proteinExistence type="predicted"/>
<protein>
    <recommendedName>
        <fullName evidence="4">DUF3551 domain-containing protein</fullName>
    </recommendedName>
</protein>
<feature type="chain" id="PRO_5045609264" description="DUF3551 domain-containing protein" evidence="1">
    <location>
        <begin position="22"/>
        <end position="118"/>
    </location>
</feature>
<organism evidence="2 3">
    <name type="scientific">Methylocystis borbori</name>
    <dbReference type="NCBI Taxonomy" id="3118750"/>
    <lineage>
        <taxon>Bacteria</taxon>
        <taxon>Pseudomonadati</taxon>
        <taxon>Pseudomonadota</taxon>
        <taxon>Alphaproteobacteria</taxon>
        <taxon>Hyphomicrobiales</taxon>
        <taxon>Methylocystaceae</taxon>
        <taxon>Methylocystis</taxon>
    </lineage>
</organism>
<keyword evidence="1" id="KW-0732">Signal</keyword>
<accession>A0ABU7XH50</accession>
<reference evidence="2 3" key="1">
    <citation type="submission" date="2024-02" db="EMBL/GenBank/DDBJ databases">
        <authorList>
            <person name="Grouzdev D."/>
        </authorList>
    </citation>
    <scope>NUCLEOTIDE SEQUENCE [LARGE SCALE GENOMIC DNA]</scope>
    <source>
        <strain evidence="2 3">9N</strain>
    </source>
</reference>
<dbReference type="RefSeq" id="WP_332080796.1">
    <property type="nucleotide sequence ID" value="NZ_JAZHYN010000009.1"/>
</dbReference>
<evidence type="ECO:0000256" key="1">
    <source>
        <dbReference type="SAM" id="SignalP"/>
    </source>
</evidence>